<dbReference type="SMART" id="SM00387">
    <property type="entry name" value="HATPase_c"/>
    <property type="match status" value="1"/>
</dbReference>
<dbReference type="InterPro" id="IPR000014">
    <property type="entry name" value="PAS"/>
</dbReference>
<dbReference type="SMART" id="SM00091">
    <property type="entry name" value="PAS"/>
    <property type="match status" value="1"/>
</dbReference>
<dbReference type="PROSITE" id="PS50112">
    <property type="entry name" value="PAS"/>
    <property type="match status" value="1"/>
</dbReference>
<dbReference type="EMBL" id="CP045226">
    <property type="protein sequence ID" value="QFS46556.1"/>
    <property type="molecule type" value="Genomic_DNA"/>
</dbReference>
<evidence type="ECO:0000259" key="9">
    <source>
        <dbReference type="PROSITE" id="PS50113"/>
    </source>
</evidence>
<dbReference type="AlphaFoldDB" id="A0A5P8W2R3"/>
<evidence type="ECO:0000256" key="5">
    <source>
        <dbReference type="SAM" id="Coils"/>
    </source>
</evidence>
<dbReference type="Gene3D" id="1.10.287.130">
    <property type="match status" value="1"/>
</dbReference>
<dbReference type="InterPro" id="IPR000700">
    <property type="entry name" value="PAS-assoc_C"/>
</dbReference>
<keyword evidence="3" id="KW-0808">Transferase</keyword>
<dbReference type="InterPro" id="IPR004358">
    <property type="entry name" value="Sig_transdc_His_kin-like_C"/>
</dbReference>
<dbReference type="InterPro" id="IPR036890">
    <property type="entry name" value="HATPase_C_sf"/>
</dbReference>
<evidence type="ECO:0000256" key="4">
    <source>
        <dbReference type="ARBA" id="ARBA00023012"/>
    </source>
</evidence>
<dbReference type="PRINTS" id="PR00344">
    <property type="entry name" value="BCTRLSENSOR"/>
</dbReference>
<dbReference type="GO" id="GO:0000160">
    <property type="term" value="P:phosphorelay signal transduction system"/>
    <property type="evidence" value="ECO:0007669"/>
    <property type="project" value="UniProtKB-KW"/>
</dbReference>
<feature type="compositionally biased region" description="Basic and acidic residues" evidence="6">
    <location>
        <begin position="1"/>
        <end position="12"/>
    </location>
</feature>
<dbReference type="RefSeq" id="WP_152589468.1">
    <property type="nucleotide sequence ID" value="NZ_CP045226.1"/>
</dbReference>
<proteinExistence type="predicted"/>
<dbReference type="SUPFAM" id="SSF55874">
    <property type="entry name" value="ATPase domain of HSP90 chaperone/DNA topoisomerase II/histidine kinase"/>
    <property type="match status" value="1"/>
</dbReference>
<feature type="region of interest" description="Disordered" evidence="6">
    <location>
        <begin position="1"/>
        <end position="31"/>
    </location>
</feature>
<dbReference type="NCBIfam" id="TIGR00229">
    <property type="entry name" value="sensory_box"/>
    <property type="match status" value="1"/>
</dbReference>
<evidence type="ECO:0000259" key="8">
    <source>
        <dbReference type="PROSITE" id="PS50112"/>
    </source>
</evidence>
<name>A0A5P8W2R3_9NOSO</name>
<dbReference type="PANTHER" id="PTHR43065">
    <property type="entry name" value="SENSOR HISTIDINE KINASE"/>
    <property type="match status" value="1"/>
</dbReference>
<evidence type="ECO:0000313" key="11">
    <source>
        <dbReference type="Proteomes" id="UP000326678"/>
    </source>
</evidence>
<dbReference type="Proteomes" id="UP000326678">
    <property type="component" value="Chromosome Gxm1"/>
</dbReference>
<evidence type="ECO:0000259" key="7">
    <source>
        <dbReference type="PROSITE" id="PS50109"/>
    </source>
</evidence>
<dbReference type="InterPro" id="IPR013655">
    <property type="entry name" value="PAS_fold_3"/>
</dbReference>
<feature type="domain" description="PAS" evidence="8">
    <location>
        <begin position="64"/>
        <end position="111"/>
    </location>
</feature>
<feature type="domain" description="Histidine kinase" evidence="7">
    <location>
        <begin position="271"/>
        <end position="512"/>
    </location>
</feature>
<dbReference type="KEGG" id="nsh:GXM_04037"/>
<sequence length="528" mass="60380">MHIEEPATHEPEALSVQDSQSFPESKDLSQENLDPCQCSQAALKMALIASGLGLWDWNLVTNKTYYDPQWKGILGYGVDEIDNDYKSFEQLVHPEDLPRIRQVLHDYLQEYTPVFEVELRMLTKSGEWKWILACGKVFQWDEFGKPVRMAGTHKDITQDKAMSTMVTEPLALSEVERSRSAGCAYATQQYQLFEQLQSTEDQIREKSQQLETTLEELKYTQRQLLQNQKMANLGQLVADMANEINNPVSFIYGNLHPASQYAEDLIKIIELYQHHYPTPTPVIALHLQRLDLGFVKTDFLKLLWSMRAGSERVKEIVFALRNFSNSDEGQMKKVDLYEGFDSVLRILQHRLKEKPDRAGIEVIKTFGELPLIECYPGELNQAFMNILTNAIDALEEKMKHDYSFTPKILIHTEIVSSHLSLINCNEAWVNNNQLGKKYKVIIRIFDNGKGILPHIQRHIFEPFFTTKPVGKGQGLGLSISRQIIVEKHQGKLKCNSQLGQGTELVIEMNTTARHLNNAGKMVATKVKS</sequence>
<feature type="coiled-coil region" evidence="5">
    <location>
        <begin position="193"/>
        <end position="227"/>
    </location>
</feature>
<evidence type="ECO:0000256" key="1">
    <source>
        <dbReference type="ARBA" id="ARBA00000085"/>
    </source>
</evidence>
<dbReference type="InterPro" id="IPR001610">
    <property type="entry name" value="PAC"/>
</dbReference>
<accession>A0A5P8W2R3</accession>
<comment type="catalytic activity">
    <reaction evidence="1">
        <text>ATP + protein L-histidine = ADP + protein N-phospho-L-histidine.</text>
        <dbReference type="EC" id="2.7.13.3"/>
    </reaction>
</comment>
<dbReference type="SUPFAM" id="SSF55785">
    <property type="entry name" value="PYP-like sensor domain (PAS domain)"/>
    <property type="match status" value="1"/>
</dbReference>
<dbReference type="GO" id="GO:0004673">
    <property type="term" value="F:protein histidine kinase activity"/>
    <property type="evidence" value="ECO:0007669"/>
    <property type="project" value="UniProtKB-EC"/>
</dbReference>
<dbReference type="Gene3D" id="3.30.565.10">
    <property type="entry name" value="Histidine kinase-like ATPase, C-terminal domain"/>
    <property type="match status" value="1"/>
</dbReference>
<evidence type="ECO:0000256" key="3">
    <source>
        <dbReference type="ARBA" id="ARBA00022777"/>
    </source>
</evidence>
<keyword evidence="4" id="KW-0902">Two-component regulatory system</keyword>
<reference evidence="10 11" key="1">
    <citation type="submission" date="2019-10" db="EMBL/GenBank/DDBJ databases">
        <title>Genomic and transcriptomic insights into the perfect genentic adaptation of a filamentous nitrogen-fixing cyanobacterium to rice fields.</title>
        <authorList>
            <person name="Chen Z."/>
        </authorList>
    </citation>
    <scope>NUCLEOTIDE SEQUENCE [LARGE SCALE GENOMIC DNA]</scope>
    <source>
        <strain evidence="10">CCNUC1</strain>
    </source>
</reference>
<dbReference type="Pfam" id="PF08447">
    <property type="entry name" value="PAS_3"/>
    <property type="match status" value="1"/>
</dbReference>
<organism evidence="10 11">
    <name type="scientific">Nostoc sphaeroides CCNUC1</name>
    <dbReference type="NCBI Taxonomy" id="2653204"/>
    <lineage>
        <taxon>Bacteria</taxon>
        <taxon>Bacillati</taxon>
        <taxon>Cyanobacteriota</taxon>
        <taxon>Cyanophyceae</taxon>
        <taxon>Nostocales</taxon>
        <taxon>Nostocaceae</taxon>
        <taxon>Nostoc</taxon>
    </lineage>
</organism>
<dbReference type="Gene3D" id="3.30.450.20">
    <property type="entry name" value="PAS domain"/>
    <property type="match status" value="1"/>
</dbReference>
<dbReference type="PROSITE" id="PS50113">
    <property type="entry name" value="PAC"/>
    <property type="match status" value="1"/>
</dbReference>
<dbReference type="InterPro" id="IPR005467">
    <property type="entry name" value="His_kinase_dom"/>
</dbReference>
<protein>
    <recommendedName>
        <fullName evidence="2">histidine kinase</fullName>
        <ecNumber evidence="2">2.7.13.3</ecNumber>
    </recommendedName>
</protein>
<dbReference type="SMART" id="SM00086">
    <property type="entry name" value="PAC"/>
    <property type="match status" value="1"/>
</dbReference>
<evidence type="ECO:0000256" key="6">
    <source>
        <dbReference type="SAM" id="MobiDB-lite"/>
    </source>
</evidence>
<dbReference type="EC" id="2.7.13.3" evidence="2"/>
<dbReference type="PROSITE" id="PS50109">
    <property type="entry name" value="HIS_KIN"/>
    <property type="match status" value="1"/>
</dbReference>
<evidence type="ECO:0000313" key="10">
    <source>
        <dbReference type="EMBL" id="QFS46556.1"/>
    </source>
</evidence>
<dbReference type="InterPro" id="IPR035965">
    <property type="entry name" value="PAS-like_dom_sf"/>
</dbReference>
<dbReference type="CDD" id="cd00130">
    <property type="entry name" value="PAS"/>
    <property type="match status" value="1"/>
</dbReference>
<gene>
    <name evidence="10" type="ORF">GXM_04037</name>
</gene>
<keyword evidence="11" id="KW-1185">Reference proteome</keyword>
<keyword evidence="5" id="KW-0175">Coiled coil</keyword>
<keyword evidence="3" id="KW-0418">Kinase</keyword>
<evidence type="ECO:0000256" key="2">
    <source>
        <dbReference type="ARBA" id="ARBA00012438"/>
    </source>
</evidence>
<feature type="domain" description="PAC" evidence="9">
    <location>
        <begin position="115"/>
        <end position="168"/>
    </location>
</feature>
<dbReference type="PANTHER" id="PTHR43065:SF50">
    <property type="entry name" value="HISTIDINE KINASE"/>
    <property type="match status" value="1"/>
</dbReference>
<dbReference type="Pfam" id="PF02518">
    <property type="entry name" value="HATPase_c"/>
    <property type="match status" value="1"/>
</dbReference>
<dbReference type="InterPro" id="IPR003594">
    <property type="entry name" value="HATPase_dom"/>
</dbReference>